<dbReference type="InterPro" id="IPR013783">
    <property type="entry name" value="Ig-like_fold"/>
</dbReference>
<gene>
    <name evidence="12" type="primary">LOC106471572</name>
</gene>
<reference evidence="12" key="1">
    <citation type="submission" date="2025-08" db="UniProtKB">
        <authorList>
            <consortium name="RefSeq"/>
        </authorList>
    </citation>
    <scope>IDENTIFICATION</scope>
    <source>
        <tissue evidence="12">Muscle</tissue>
    </source>
</reference>
<feature type="non-terminal residue" evidence="12">
    <location>
        <position position="797"/>
    </location>
</feature>
<dbReference type="GeneID" id="106471572"/>
<evidence type="ECO:0000259" key="10">
    <source>
        <dbReference type="Pfam" id="PF15469"/>
    </source>
</evidence>
<evidence type="ECO:0000256" key="2">
    <source>
        <dbReference type="ARBA" id="ARBA00010578"/>
    </source>
</evidence>
<feature type="domain" description="Exocyst complex component EXOC2/Sec5 N-terminal" evidence="10">
    <location>
        <begin position="693"/>
        <end position="797"/>
    </location>
</feature>
<dbReference type="CDD" id="cd00603">
    <property type="entry name" value="IPT_PCSR"/>
    <property type="match status" value="1"/>
</dbReference>
<comment type="function">
    <text evidence="1 7">Component of the exocyst complex involved in the docking of exocytic vesicles with fusion sites on the plasma membrane.</text>
</comment>
<evidence type="ECO:0000256" key="3">
    <source>
        <dbReference type="ARBA" id="ARBA00017526"/>
    </source>
</evidence>
<evidence type="ECO:0000313" key="12">
    <source>
        <dbReference type="RefSeq" id="XP_022255889.1"/>
    </source>
</evidence>
<dbReference type="PANTHER" id="PTHR13043:SF1">
    <property type="entry name" value="EXOCYST COMPLEX COMPONENT 2"/>
    <property type="match status" value="1"/>
</dbReference>
<evidence type="ECO:0000313" key="11">
    <source>
        <dbReference type="Proteomes" id="UP000694941"/>
    </source>
</evidence>
<evidence type="ECO:0000256" key="5">
    <source>
        <dbReference type="ARBA" id="ARBA00022483"/>
    </source>
</evidence>
<evidence type="ECO:0000256" key="7">
    <source>
        <dbReference type="RuleBase" id="RU365069"/>
    </source>
</evidence>
<comment type="similarity">
    <text evidence="2 7">Belongs to the SEC5 family.</text>
</comment>
<dbReference type="InterPro" id="IPR002909">
    <property type="entry name" value="IPT_dom"/>
</dbReference>
<feature type="domain" description="Exocyst complex component EXOC2/Sec5 N-terminal" evidence="10">
    <location>
        <begin position="126"/>
        <end position="652"/>
    </location>
</feature>
<dbReference type="Pfam" id="PF15469">
    <property type="entry name" value="Sec5"/>
    <property type="match status" value="2"/>
</dbReference>
<protein>
    <recommendedName>
        <fullName evidence="3 7">Exocyst complex component 2</fullName>
    </recommendedName>
</protein>
<dbReference type="InterPro" id="IPR029175">
    <property type="entry name" value="EXOC2/Sec5"/>
</dbReference>
<sequence length="797" mass="90105">MAAPKVTGLSPKEGPPGTKVTVRGENLGLSSQDVKSLTIGGFECLLYVEWKSPSKIIVRATGGIEGGDVIVTTRSGGRGTCTVQFRYTKLSTGPTKELAVWVDESHMLRTSFGRNRPTSPSELHPNDPLELSDEANVGRFPVEELHDTFPDGSGNVLSENFVPMWYLLENHHGASFDDLKAGLTCLRRKVTQHQEGPLSFLKSNVMAIVECFQVLESLQTAQKKDKQEVGTDLTEKLEEAVVKSKKEADSLFEAVLARKDRADATRNALSALQRFKFLFNLPASIERNIQKGDYDVVINDYARAKSLFHNTEVAVFRKVYQEVEQRVEKFREMLSERLKKLPAPVDEQKRLIRYLVNLEVAGDPAWDLMCYIHNWLQDSMNSCKEKHLVLASGESEENQNLNDDDLENDMPQVIMFVEEVVSLFETHFPDFWKLGQAYLNGELYSREVNDSRDKKGVPKNTSFQRMAVNCAIKLCNMVRAALLSHTLKTQSVQQSQFLGNWSQLQAAEVLIAWLPHSIRCIRECYSSLLKLDLPQEVLKLVQQLLFDLRVHSLTCLFTQAAEDVRNFDVRETWIVEMDDQNGGTTQLPLLFENRVVETLQLVREIVLKSGHQEQEVFSQINVQATLKQLTQSLLHAFVQALRKLANSDQKTEMYKEYSKGQPSVLLEQGGDNNHQPPPPLVRIIFCASNNGAQTKFRDLERTLSDTYLERKCGPLVGKIEPSMYIGQFDWTSLPLPTGVSLYVKETLMNMIEIHAEVFAVSPPFVSKVMTRIVEAVAEEMARLYECVHKFSPNGNVQ</sequence>
<dbReference type="InterPro" id="IPR039481">
    <property type="entry name" value="EXOC2/Sec5_N_dom"/>
</dbReference>
<keyword evidence="6 7" id="KW-0653">Protein transport</keyword>
<name>A0ABM1TJ33_LIMPO</name>
<evidence type="ECO:0000256" key="8">
    <source>
        <dbReference type="SAM" id="MobiDB-lite"/>
    </source>
</evidence>
<dbReference type="Proteomes" id="UP000694941">
    <property type="component" value="Unplaced"/>
</dbReference>
<evidence type="ECO:0000256" key="1">
    <source>
        <dbReference type="ARBA" id="ARBA00002660"/>
    </source>
</evidence>
<dbReference type="InterPro" id="IPR014756">
    <property type="entry name" value="Ig_E-set"/>
</dbReference>
<dbReference type="Pfam" id="PF01833">
    <property type="entry name" value="TIG"/>
    <property type="match status" value="1"/>
</dbReference>
<evidence type="ECO:0000256" key="4">
    <source>
        <dbReference type="ARBA" id="ARBA00022448"/>
    </source>
</evidence>
<proteinExistence type="inferred from homology"/>
<feature type="compositionally biased region" description="Polar residues" evidence="8">
    <location>
        <begin position="112"/>
        <end position="121"/>
    </location>
</feature>
<organism evidence="11 12">
    <name type="scientific">Limulus polyphemus</name>
    <name type="common">Atlantic horseshoe crab</name>
    <dbReference type="NCBI Taxonomy" id="6850"/>
    <lineage>
        <taxon>Eukaryota</taxon>
        <taxon>Metazoa</taxon>
        <taxon>Ecdysozoa</taxon>
        <taxon>Arthropoda</taxon>
        <taxon>Chelicerata</taxon>
        <taxon>Merostomata</taxon>
        <taxon>Xiphosura</taxon>
        <taxon>Limulidae</taxon>
        <taxon>Limulus</taxon>
    </lineage>
</organism>
<accession>A0ABM1TJ33</accession>
<feature type="region of interest" description="Disordered" evidence="8">
    <location>
        <begin position="111"/>
        <end position="130"/>
    </location>
</feature>
<evidence type="ECO:0000256" key="6">
    <source>
        <dbReference type="ARBA" id="ARBA00022927"/>
    </source>
</evidence>
<keyword evidence="11" id="KW-1185">Reference proteome</keyword>
<feature type="region of interest" description="Disordered" evidence="8">
    <location>
        <begin position="1"/>
        <end position="23"/>
    </location>
</feature>
<feature type="domain" description="IPT/TIG" evidence="9">
    <location>
        <begin position="4"/>
        <end position="87"/>
    </location>
</feature>
<dbReference type="RefSeq" id="XP_022255889.1">
    <property type="nucleotide sequence ID" value="XM_022400181.1"/>
</dbReference>
<keyword evidence="4 7" id="KW-0813">Transport</keyword>
<keyword evidence="5 7" id="KW-0268">Exocytosis</keyword>
<evidence type="ECO:0000259" key="9">
    <source>
        <dbReference type="Pfam" id="PF01833"/>
    </source>
</evidence>
<dbReference type="SUPFAM" id="SSF81296">
    <property type="entry name" value="E set domains"/>
    <property type="match status" value="1"/>
</dbReference>
<comment type="subunit">
    <text evidence="7">Component of the exocyst complex.</text>
</comment>
<dbReference type="PANTHER" id="PTHR13043">
    <property type="entry name" value="EXOCYST COMPLEX COMPONENT SEC5"/>
    <property type="match status" value="1"/>
</dbReference>
<dbReference type="Gene3D" id="2.60.40.10">
    <property type="entry name" value="Immunoglobulins"/>
    <property type="match status" value="1"/>
</dbReference>